<proteinExistence type="predicted"/>
<sequence>MTKAELIVHTYKMISSTELSYSADNPVLDYFVELLKEHYIGKSLILNNINFTVKDVAPGKNVLIVCVTSSDNPVYPISIIFEILGDL</sequence>
<dbReference type="EMBL" id="KM507819">
    <property type="protein sequence ID" value="AIT14318.1"/>
    <property type="molecule type" value="Genomic_DNA"/>
</dbReference>
<dbReference type="Proteomes" id="UP000029889">
    <property type="component" value="Segment"/>
</dbReference>
<dbReference type="KEGG" id="vg:22111468"/>
<name>A0A097EY14_9CAUD</name>
<evidence type="ECO:0000313" key="1">
    <source>
        <dbReference type="EMBL" id="AIT14318.1"/>
    </source>
</evidence>
<dbReference type="RefSeq" id="YP_009102015.1">
    <property type="nucleotide sequence ID" value="NC_025447.1"/>
</dbReference>
<gene>
    <name evidence="1" type="primary">428</name>
    <name evidence="1" type="ORF">PBI_121Q_428</name>
</gene>
<reference evidence="1 2" key="1">
    <citation type="submission" date="2014-09" db="EMBL/GenBank/DDBJ databases">
        <authorList>
            <person name="Lapin J.S."/>
            <person name="Pope W.H."/>
            <person name="Hua J."/>
            <person name="Ford M.E."/>
            <person name="Conway J.F."/>
            <person name="Hatfull G.F."/>
            <person name="Hendrix R.W."/>
        </authorList>
    </citation>
    <scope>NUCLEOTIDE SEQUENCE [LARGE SCALE GENOMIC DNA]</scope>
</reference>
<accession>A0A097EY14</accession>
<evidence type="ECO:0000313" key="2">
    <source>
        <dbReference type="Proteomes" id="UP000029889"/>
    </source>
</evidence>
<dbReference type="GeneID" id="22111468"/>
<organism evidence="1 2">
    <name type="scientific">Escherichia phage 121Q</name>
    <dbReference type="NCBI Taxonomy" id="1555202"/>
    <lineage>
        <taxon>Viruses</taxon>
        <taxon>Duplodnaviria</taxon>
        <taxon>Heunggongvirae</taxon>
        <taxon>Uroviricota</taxon>
        <taxon>Caudoviricetes</taxon>
        <taxon>Asteriusvirus</taxon>
        <taxon>Asteriusvirus av121Q</taxon>
    </lineage>
</organism>
<keyword evidence="2" id="KW-1185">Reference proteome</keyword>
<protein>
    <submittedName>
        <fullName evidence="1">Uncharacterized protein</fullName>
    </submittedName>
</protein>